<dbReference type="EMBL" id="JACIFF010000007">
    <property type="protein sequence ID" value="MBB4080229.1"/>
    <property type="molecule type" value="Genomic_DNA"/>
</dbReference>
<keyword evidence="3" id="KW-1185">Reference proteome</keyword>
<dbReference type="InterPro" id="IPR050177">
    <property type="entry name" value="Lipid_A_modif_metabolic_enz"/>
</dbReference>
<organism evidence="2 3">
    <name type="scientific">Neolewinella aquimaris</name>
    <dbReference type="NCBI Taxonomy" id="1835722"/>
    <lineage>
        <taxon>Bacteria</taxon>
        <taxon>Pseudomonadati</taxon>
        <taxon>Bacteroidota</taxon>
        <taxon>Saprospiria</taxon>
        <taxon>Saprospirales</taxon>
        <taxon>Lewinellaceae</taxon>
        <taxon>Neolewinella</taxon>
    </lineage>
</organism>
<dbReference type="Gene3D" id="3.40.50.720">
    <property type="entry name" value="NAD(P)-binding Rossmann-like Domain"/>
    <property type="match status" value="1"/>
</dbReference>
<sequence length="294" mass="33029">MAHVLVTGASGFLGSHIADALSMQGHQVSLFDRVPSPYLRDDQQMILGDITDKASVEKAVAGQEYVYHLAALADLNAAKTRPVDTVEINVLGTVNLLKACVDAGVKQFMFGSSVYVFSREGGFYRCSKQACESYVEEFQNRYGLDYTILRYGSLYGTRTDMANGVYRLLYRYMNETEMSYPGTSSDRREYIHVLDAAKLSAQVIDRREETTNKTYVITGNDHLAISDLFKMFGEILDRKVTLDFVGDREQTSGHYSITPYSYTPKLGRKMVTNEYVDMGQGLIELIADIQNQQK</sequence>
<evidence type="ECO:0000313" key="3">
    <source>
        <dbReference type="Proteomes" id="UP000576209"/>
    </source>
</evidence>
<evidence type="ECO:0000313" key="2">
    <source>
        <dbReference type="EMBL" id="MBB4080229.1"/>
    </source>
</evidence>
<dbReference type="SUPFAM" id="SSF51735">
    <property type="entry name" value="NAD(P)-binding Rossmann-fold domains"/>
    <property type="match status" value="1"/>
</dbReference>
<accession>A0A840EEJ7</accession>
<name>A0A840EEJ7_9BACT</name>
<dbReference type="PANTHER" id="PTHR43245:SF13">
    <property type="entry name" value="UDP-D-APIOSE_UDP-D-XYLOSE SYNTHASE 2"/>
    <property type="match status" value="1"/>
</dbReference>
<dbReference type="InterPro" id="IPR036291">
    <property type="entry name" value="NAD(P)-bd_dom_sf"/>
</dbReference>
<comment type="caution">
    <text evidence="2">The sequence shown here is derived from an EMBL/GenBank/DDBJ whole genome shotgun (WGS) entry which is preliminary data.</text>
</comment>
<dbReference type="GO" id="GO:0003978">
    <property type="term" value="F:UDP-glucose 4-epimerase activity"/>
    <property type="evidence" value="ECO:0007669"/>
    <property type="project" value="UniProtKB-EC"/>
</dbReference>
<dbReference type="AlphaFoldDB" id="A0A840EEJ7"/>
<keyword evidence="2" id="KW-0413">Isomerase</keyword>
<feature type="domain" description="NAD-dependent epimerase/dehydratase" evidence="1">
    <location>
        <begin position="4"/>
        <end position="217"/>
    </location>
</feature>
<gene>
    <name evidence="2" type="ORF">GGR28_002859</name>
</gene>
<evidence type="ECO:0000259" key="1">
    <source>
        <dbReference type="Pfam" id="PF01370"/>
    </source>
</evidence>
<dbReference type="RefSeq" id="WP_183496464.1">
    <property type="nucleotide sequence ID" value="NZ_JACIFF010000007.1"/>
</dbReference>
<dbReference type="PANTHER" id="PTHR43245">
    <property type="entry name" value="BIFUNCTIONAL POLYMYXIN RESISTANCE PROTEIN ARNA"/>
    <property type="match status" value="1"/>
</dbReference>
<dbReference type="Proteomes" id="UP000576209">
    <property type="component" value="Unassembled WGS sequence"/>
</dbReference>
<dbReference type="Pfam" id="PF01370">
    <property type="entry name" value="Epimerase"/>
    <property type="match status" value="1"/>
</dbReference>
<dbReference type="EC" id="5.1.3.2" evidence="2"/>
<proteinExistence type="predicted"/>
<dbReference type="InterPro" id="IPR001509">
    <property type="entry name" value="Epimerase_deHydtase"/>
</dbReference>
<protein>
    <submittedName>
        <fullName evidence="2">UDP-glucose 4-epimerase</fullName>
        <ecNumber evidence="2">5.1.3.2</ecNumber>
    </submittedName>
</protein>
<reference evidence="2 3" key="1">
    <citation type="submission" date="2020-08" db="EMBL/GenBank/DDBJ databases">
        <title>Genomic Encyclopedia of Type Strains, Phase IV (KMG-IV): sequencing the most valuable type-strain genomes for metagenomic binning, comparative biology and taxonomic classification.</title>
        <authorList>
            <person name="Goeker M."/>
        </authorList>
    </citation>
    <scope>NUCLEOTIDE SEQUENCE [LARGE SCALE GENOMIC DNA]</scope>
    <source>
        <strain evidence="2 3">DSM 105137</strain>
    </source>
</reference>